<dbReference type="Gene3D" id="3.30.1310.10">
    <property type="entry name" value="Nucleoid-associated protein YbaB-like domain"/>
    <property type="match status" value="2"/>
</dbReference>
<name>A0A9Q9MHZ5_9ACTN</name>
<evidence type="ECO:0000313" key="2">
    <source>
        <dbReference type="Proteomes" id="UP001058003"/>
    </source>
</evidence>
<dbReference type="SUPFAM" id="SSF82607">
    <property type="entry name" value="YbaB-like"/>
    <property type="match status" value="1"/>
</dbReference>
<dbReference type="RefSeq" id="WP_033357378.1">
    <property type="nucleotide sequence ID" value="NZ_CP073767.1"/>
</dbReference>
<gene>
    <name evidence="1" type="ORF">Daura_27115</name>
</gene>
<organism evidence="1 2">
    <name type="scientific">Dactylosporangium aurantiacum</name>
    <dbReference type="NCBI Taxonomy" id="35754"/>
    <lineage>
        <taxon>Bacteria</taxon>
        <taxon>Bacillati</taxon>
        <taxon>Actinomycetota</taxon>
        <taxon>Actinomycetes</taxon>
        <taxon>Micromonosporales</taxon>
        <taxon>Micromonosporaceae</taxon>
        <taxon>Dactylosporangium</taxon>
    </lineage>
</organism>
<sequence length="263" mass="28412">MYPDQESVERITAEFEQRQRRIDTATADARAGRTVHEAEGGNIRVTVDGRFRVADLYLSAYAVRDPDLGQLIVTAVRDAIETAEGEFRRTLLGELDPATSGLLQSLEDLGRMLQDGGAASLFPRTPVGGATTAAGARLEKVLNELPDRMAQAQERAGEFATRHFTGEAADQSVQATVDGAGRLTEVLLSAAATRRLDNFTLGERTAEAVNAALDALDTARAALLSADGDEPDLQGAEELFAYRMDQLQLRLDAIESSLRGMEF</sequence>
<protein>
    <submittedName>
        <fullName evidence="1">YbaB/EbfC family nucleoid-associated protein</fullName>
    </submittedName>
</protein>
<dbReference type="InterPro" id="IPR036894">
    <property type="entry name" value="YbaB-like_sf"/>
</dbReference>
<reference evidence="1" key="1">
    <citation type="submission" date="2021-04" db="EMBL/GenBank/DDBJ databases">
        <title>Dactylosporangium aurantiacum NRRL B-8018 full assembly.</title>
        <authorList>
            <person name="Hartkoorn R.C."/>
            <person name="Beaudoing E."/>
            <person name="Hot D."/>
        </authorList>
    </citation>
    <scope>NUCLEOTIDE SEQUENCE</scope>
    <source>
        <strain evidence="1">NRRL B-8018</strain>
    </source>
</reference>
<proteinExistence type="predicted"/>
<dbReference type="KEGG" id="daur:Daura_27115"/>
<accession>A0A9Q9MHZ5</accession>
<dbReference type="EMBL" id="CP073767">
    <property type="protein sequence ID" value="UWZ50502.1"/>
    <property type="molecule type" value="Genomic_DNA"/>
</dbReference>
<dbReference type="InterPro" id="IPR004401">
    <property type="entry name" value="YbaB/EbfC"/>
</dbReference>
<evidence type="ECO:0000313" key="1">
    <source>
        <dbReference type="EMBL" id="UWZ50502.1"/>
    </source>
</evidence>
<dbReference type="Proteomes" id="UP001058003">
    <property type="component" value="Chromosome"/>
</dbReference>
<keyword evidence="2" id="KW-1185">Reference proteome</keyword>
<dbReference type="Pfam" id="PF02575">
    <property type="entry name" value="YbaB_DNA_bd"/>
    <property type="match status" value="2"/>
</dbReference>
<dbReference type="GO" id="GO:0003677">
    <property type="term" value="F:DNA binding"/>
    <property type="evidence" value="ECO:0007669"/>
    <property type="project" value="InterPro"/>
</dbReference>
<dbReference type="AlphaFoldDB" id="A0A9Q9MHZ5"/>